<organism evidence="5 6">
    <name type="scientific">Candidatus Dechloromonas phosphorivorans</name>
    <dbReference type="NCBI Taxonomy" id="2899244"/>
    <lineage>
        <taxon>Bacteria</taxon>
        <taxon>Pseudomonadati</taxon>
        <taxon>Pseudomonadota</taxon>
        <taxon>Betaproteobacteria</taxon>
        <taxon>Rhodocyclales</taxon>
        <taxon>Azonexaceae</taxon>
        <taxon>Dechloromonas</taxon>
    </lineage>
</organism>
<reference evidence="5" key="1">
    <citation type="submission" date="2020-10" db="EMBL/GenBank/DDBJ databases">
        <title>Connecting structure to function with the recovery of over 1000 high-quality activated sludge metagenome-assembled genomes encoding full-length rRNA genes using long-read sequencing.</title>
        <authorList>
            <person name="Singleton C.M."/>
            <person name="Petriglieri F."/>
            <person name="Kristensen J.M."/>
            <person name="Kirkegaard R.H."/>
            <person name="Michaelsen T.Y."/>
            <person name="Andersen M.H."/>
            <person name="Karst S.M."/>
            <person name="Dueholm M.S."/>
            <person name="Nielsen P.H."/>
            <person name="Albertsen M."/>
        </authorList>
    </citation>
    <scope>NUCLEOTIDE SEQUENCE</scope>
    <source>
        <strain evidence="5">OdNE_18-Q3-R46-58_BAT3C.305</strain>
    </source>
</reference>
<comment type="similarity">
    <text evidence="1">Belongs to the hemerythrin family.</text>
</comment>
<evidence type="ECO:0000256" key="3">
    <source>
        <dbReference type="ARBA" id="ARBA00023004"/>
    </source>
</evidence>
<evidence type="ECO:0000259" key="4">
    <source>
        <dbReference type="Pfam" id="PF01814"/>
    </source>
</evidence>
<dbReference type="Proteomes" id="UP000808146">
    <property type="component" value="Unassembled WGS sequence"/>
</dbReference>
<keyword evidence="3" id="KW-0408">Iron</keyword>
<evidence type="ECO:0000313" key="5">
    <source>
        <dbReference type="EMBL" id="MBK8892121.1"/>
    </source>
</evidence>
<evidence type="ECO:0000256" key="1">
    <source>
        <dbReference type="ARBA" id="ARBA00010587"/>
    </source>
</evidence>
<dbReference type="EMBL" id="JADKBR010000023">
    <property type="protein sequence ID" value="MBK8892121.1"/>
    <property type="molecule type" value="Genomic_DNA"/>
</dbReference>
<evidence type="ECO:0000313" key="6">
    <source>
        <dbReference type="Proteomes" id="UP000808146"/>
    </source>
</evidence>
<dbReference type="GO" id="GO:0046872">
    <property type="term" value="F:metal ion binding"/>
    <property type="evidence" value="ECO:0007669"/>
    <property type="project" value="UniProtKB-KW"/>
</dbReference>
<dbReference type="Gene3D" id="1.20.120.50">
    <property type="entry name" value="Hemerythrin-like"/>
    <property type="match status" value="1"/>
</dbReference>
<dbReference type="InterPro" id="IPR035938">
    <property type="entry name" value="Hemerythrin-like_sf"/>
</dbReference>
<sequence length="122" mass="13970">MSAIHMPTELVSGVAEMDRQHDQLFNEIVQVKCALLEVEDDHEDGLALLSRFAEDLIAHFAWEEETARLQGVRFEEGHIKAHRQMTAFIRTKVAEVSRGDCNIPALMVFMERCFETHVVNMT</sequence>
<dbReference type="SUPFAM" id="SSF47188">
    <property type="entry name" value="Hemerythrin-like"/>
    <property type="match status" value="1"/>
</dbReference>
<proteinExistence type="inferred from homology"/>
<protein>
    <recommendedName>
        <fullName evidence="4">Hemerythrin-like domain-containing protein</fullName>
    </recommendedName>
</protein>
<keyword evidence="2" id="KW-0479">Metal-binding</keyword>
<accession>A0A9D7LPZ0</accession>
<dbReference type="AlphaFoldDB" id="A0A9D7LPZ0"/>
<gene>
    <name evidence="5" type="ORF">IPN75_17970</name>
</gene>
<evidence type="ECO:0000256" key="2">
    <source>
        <dbReference type="ARBA" id="ARBA00022723"/>
    </source>
</evidence>
<name>A0A9D7LPZ0_9RHOO</name>
<dbReference type="Pfam" id="PF01814">
    <property type="entry name" value="Hemerythrin"/>
    <property type="match status" value="1"/>
</dbReference>
<comment type="caution">
    <text evidence="5">The sequence shown here is derived from an EMBL/GenBank/DDBJ whole genome shotgun (WGS) entry which is preliminary data.</text>
</comment>
<feature type="domain" description="Hemerythrin-like" evidence="4">
    <location>
        <begin position="13"/>
        <end position="97"/>
    </location>
</feature>
<dbReference type="InterPro" id="IPR012312">
    <property type="entry name" value="Hemerythrin-like"/>
</dbReference>